<evidence type="ECO:0000256" key="5">
    <source>
        <dbReference type="ARBA" id="ARBA00049117"/>
    </source>
</evidence>
<dbReference type="AlphaFoldDB" id="A0A5B8UBM6"/>
<sequence>MRLTLLGGFLGSGKTTWLRHRLRGHDDTLVVVNEFAGCAVDDVLLAAVAPTTVIAGGCCCCTHRDELVAVLRDLAEQRHAGLSAGLGAARRVVLETSGMADPAAVAQAIAGDPVLVSNLVLDEIVVTVDAVHGADQLEAEPLAVAQAACADRIVITKADAAGTDDVARLAGRLAALAPRARLEAAVLGEAVALPEPVAPAGPAAAAAAPAAGATAPAVPVAVTLTPGPETGWPELAVWLSALLHHHGDRILRVKGLVRTEAGRMVLQAVGPSVQRPELARPGADGDDGLVLIGRDLDAALLARSLRAFAAPARVLAEVPGR</sequence>
<keyword evidence="3" id="KW-0143">Chaperone</keyword>
<evidence type="ECO:0000313" key="7">
    <source>
        <dbReference type="EMBL" id="QEC50619.1"/>
    </source>
</evidence>
<keyword evidence="8" id="KW-1185">Reference proteome</keyword>
<protein>
    <submittedName>
        <fullName evidence="7">GTP-binding protein</fullName>
    </submittedName>
</protein>
<evidence type="ECO:0000256" key="3">
    <source>
        <dbReference type="ARBA" id="ARBA00023186"/>
    </source>
</evidence>
<dbReference type="SUPFAM" id="SSF90002">
    <property type="entry name" value="Hypothetical protein YjiA, C-terminal domain"/>
    <property type="match status" value="1"/>
</dbReference>
<dbReference type="Gene3D" id="3.40.50.300">
    <property type="entry name" value="P-loop containing nucleotide triphosphate hydrolases"/>
    <property type="match status" value="1"/>
</dbReference>
<evidence type="ECO:0000259" key="6">
    <source>
        <dbReference type="SMART" id="SM00833"/>
    </source>
</evidence>
<dbReference type="PANTHER" id="PTHR13748:SF62">
    <property type="entry name" value="COBW DOMAIN-CONTAINING PROTEIN"/>
    <property type="match status" value="1"/>
</dbReference>
<organism evidence="7 8">
    <name type="scientific">Baekduia soli</name>
    <dbReference type="NCBI Taxonomy" id="496014"/>
    <lineage>
        <taxon>Bacteria</taxon>
        <taxon>Bacillati</taxon>
        <taxon>Actinomycetota</taxon>
        <taxon>Thermoleophilia</taxon>
        <taxon>Solirubrobacterales</taxon>
        <taxon>Baekduiaceae</taxon>
        <taxon>Baekduia</taxon>
    </lineage>
</organism>
<dbReference type="CDD" id="cd03112">
    <property type="entry name" value="CobW-like"/>
    <property type="match status" value="1"/>
</dbReference>
<comment type="catalytic activity">
    <reaction evidence="5">
        <text>GTP + H2O = GDP + phosphate + H(+)</text>
        <dbReference type="Rhea" id="RHEA:19669"/>
        <dbReference type="ChEBI" id="CHEBI:15377"/>
        <dbReference type="ChEBI" id="CHEBI:15378"/>
        <dbReference type="ChEBI" id="CHEBI:37565"/>
        <dbReference type="ChEBI" id="CHEBI:43474"/>
        <dbReference type="ChEBI" id="CHEBI:58189"/>
    </reaction>
    <physiologicalReaction direction="left-to-right" evidence="5">
        <dbReference type="Rhea" id="RHEA:19670"/>
    </physiologicalReaction>
</comment>
<dbReference type="InterPro" id="IPR027417">
    <property type="entry name" value="P-loop_NTPase"/>
</dbReference>
<dbReference type="GO" id="GO:0016787">
    <property type="term" value="F:hydrolase activity"/>
    <property type="evidence" value="ECO:0007669"/>
    <property type="project" value="UniProtKB-KW"/>
</dbReference>
<dbReference type="OrthoDB" id="9808822at2"/>
<dbReference type="SMART" id="SM00833">
    <property type="entry name" value="CobW_C"/>
    <property type="match status" value="1"/>
</dbReference>
<evidence type="ECO:0000256" key="2">
    <source>
        <dbReference type="ARBA" id="ARBA00022801"/>
    </source>
</evidence>
<name>A0A5B8UBM6_9ACTN</name>
<dbReference type="Pfam" id="PF02492">
    <property type="entry name" value="cobW"/>
    <property type="match status" value="1"/>
</dbReference>
<dbReference type="InterPro" id="IPR051316">
    <property type="entry name" value="Zinc-reg_GTPase_activator"/>
</dbReference>
<dbReference type="InterPro" id="IPR036627">
    <property type="entry name" value="CobW-likC_sf"/>
</dbReference>
<proteinExistence type="inferred from homology"/>
<comment type="similarity">
    <text evidence="4">Belongs to the SIMIBI class G3E GTPase family. ZNG1 subfamily.</text>
</comment>
<dbReference type="GO" id="GO:0000166">
    <property type="term" value="F:nucleotide binding"/>
    <property type="evidence" value="ECO:0007669"/>
    <property type="project" value="UniProtKB-KW"/>
</dbReference>
<dbReference type="KEGG" id="bsol:FSW04_02295"/>
<dbReference type="Gene3D" id="3.30.1220.10">
    <property type="entry name" value="CobW-like, C-terminal domain"/>
    <property type="match status" value="1"/>
</dbReference>
<evidence type="ECO:0000256" key="1">
    <source>
        <dbReference type="ARBA" id="ARBA00022741"/>
    </source>
</evidence>
<accession>A0A5B8UBM6</accession>
<keyword evidence="1" id="KW-0547">Nucleotide-binding</keyword>
<evidence type="ECO:0000256" key="4">
    <source>
        <dbReference type="ARBA" id="ARBA00034320"/>
    </source>
</evidence>
<dbReference type="PANTHER" id="PTHR13748">
    <property type="entry name" value="COBW-RELATED"/>
    <property type="match status" value="1"/>
</dbReference>
<dbReference type="GO" id="GO:0005737">
    <property type="term" value="C:cytoplasm"/>
    <property type="evidence" value="ECO:0007669"/>
    <property type="project" value="TreeGrafter"/>
</dbReference>
<reference evidence="7 8" key="1">
    <citation type="journal article" date="2018" name="J. Microbiol.">
        <title>Baekduia soli gen. nov., sp. nov., a novel bacterium isolated from the soil of Baekdu Mountain and proposal of a novel family name, Baekduiaceae fam. nov.</title>
        <authorList>
            <person name="An D.S."/>
            <person name="Siddiqi M.Z."/>
            <person name="Kim K.H."/>
            <person name="Yu H.S."/>
            <person name="Im W.T."/>
        </authorList>
    </citation>
    <scope>NUCLEOTIDE SEQUENCE [LARGE SCALE GENOMIC DNA]</scope>
    <source>
        <strain evidence="7 8">BR7-21</strain>
    </source>
</reference>
<feature type="domain" description="CobW C-terminal" evidence="6">
    <location>
        <begin position="219"/>
        <end position="309"/>
    </location>
</feature>
<dbReference type="EMBL" id="CP042430">
    <property type="protein sequence ID" value="QEC50619.1"/>
    <property type="molecule type" value="Genomic_DNA"/>
</dbReference>
<dbReference type="InterPro" id="IPR011629">
    <property type="entry name" value="CobW-like_C"/>
</dbReference>
<dbReference type="Pfam" id="PF07683">
    <property type="entry name" value="CobW_C"/>
    <property type="match status" value="1"/>
</dbReference>
<dbReference type="SUPFAM" id="SSF52540">
    <property type="entry name" value="P-loop containing nucleoside triphosphate hydrolases"/>
    <property type="match status" value="1"/>
</dbReference>
<dbReference type="Proteomes" id="UP000321805">
    <property type="component" value="Chromosome"/>
</dbReference>
<keyword evidence="2" id="KW-0378">Hydrolase</keyword>
<gene>
    <name evidence="7" type="ORF">FSW04_02295</name>
</gene>
<dbReference type="InterPro" id="IPR003495">
    <property type="entry name" value="CobW/HypB/UreG_nucleotide-bd"/>
</dbReference>
<evidence type="ECO:0000313" key="8">
    <source>
        <dbReference type="Proteomes" id="UP000321805"/>
    </source>
</evidence>